<reference evidence="2 3" key="1">
    <citation type="submission" date="2019-05" db="EMBL/GenBank/DDBJ databases">
        <title>Sporisorium graminicola CBS 10092 draft sequencing and annotation.</title>
        <authorList>
            <person name="Solano-Gonzalez S."/>
            <person name="Caddick M.X."/>
            <person name="Darby A."/>
        </authorList>
    </citation>
    <scope>NUCLEOTIDE SEQUENCE [LARGE SCALE GENOMIC DNA]</scope>
    <source>
        <strain evidence="2 3">CBS 10092</strain>
    </source>
</reference>
<feature type="region of interest" description="Disordered" evidence="1">
    <location>
        <begin position="202"/>
        <end position="222"/>
    </location>
</feature>
<keyword evidence="3" id="KW-1185">Reference proteome</keyword>
<dbReference type="KEGG" id="sgra:EX895_001339"/>
<sequence length="541" mass="59346">MTPAPSVLAALASACVKTDPSTLSNTSAPNQAGVIVLSDDEDEDEELLPNPVPISAPTANTAAAVEGANEGNDDDSDDGIEFLGSSGPLSAILNAQPRNVSAQALSRVATRVTSSNRITLGKRRATDEGTADGGWGKMVKSLPAQFYTSSVRGAGTSSDAAASTKAKEGVKTEPLAPSVPIAAASTEGRISEWTVTATAAVEPWRPPTPPHSTSSGSSSSMPNRFECNLGDHARRALGAKEYRKQNIWVDPDFSLDNLPFSIEEVPSFERGSWLGLGTHRYVVVSDIYPRTQEAERERAREVKAKLLGMFKQREWGEGEEPEVSFPYIQRIDHDFVDVKLFTHHHHLLARTPAHHLHFERQPFIAFLHGAFVDASQWLILQFTHPTIAKHQNEPLSLDEQADLLAFGKTALIAVAHHPRLKRIATPLSLWLLPTGYPHNDQLAAAHNWTSTPEYTLLLKRIPCSPDVHLPSHIEVRDPGQRAKGGAHGYKRWIKLWWDGRHIDLCNYCKNADDGHTNAQCPNERRCDTGKPRAVKYRPAVY</sequence>
<name>A0A4U7KXK5_9BASI</name>
<dbReference type="Proteomes" id="UP000306050">
    <property type="component" value="Chromosome SGRAM_11"/>
</dbReference>
<dbReference type="AlphaFoldDB" id="A0A4U7KXK5"/>
<evidence type="ECO:0000313" key="3">
    <source>
        <dbReference type="Proteomes" id="UP000306050"/>
    </source>
</evidence>
<dbReference type="RefSeq" id="XP_029741539.1">
    <property type="nucleotide sequence ID" value="XM_029881938.1"/>
</dbReference>
<gene>
    <name evidence="2" type="ORF">EX895_001339</name>
</gene>
<feature type="compositionally biased region" description="Low complexity" evidence="1">
    <location>
        <begin position="211"/>
        <end position="222"/>
    </location>
</feature>
<accession>A0A4U7KXK5</accession>
<protein>
    <submittedName>
        <fullName evidence="2">Uncharacterized protein</fullName>
    </submittedName>
</protein>
<dbReference type="EMBL" id="SRRM01000004">
    <property type="protein sequence ID" value="TKY89554.1"/>
    <property type="molecule type" value="Genomic_DNA"/>
</dbReference>
<dbReference type="OrthoDB" id="2556729at2759"/>
<evidence type="ECO:0000256" key="1">
    <source>
        <dbReference type="SAM" id="MobiDB-lite"/>
    </source>
</evidence>
<evidence type="ECO:0000313" key="2">
    <source>
        <dbReference type="EMBL" id="TKY89554.1"/>
    </source>
</evidence>
<dbReference type="GeneID" id="40724234"/>
<comment type="caution">
    <text evidence="2">The sequence shown here is derived from an EMBL/GenBank/DDBJ whole genome shotgun (WGS) entry which is preliminary data.</text>
</comment>
<organism evidence="2 3">
    <name type="scientific">Sporisorium graminicola</name>
    <dbReference type="NCBI Taxonomy" id="280036"/>
    <lineage>
        <taxon>Eukaryota</taxon>
        <taxon>Fungi</taxon>
        <taxon>Dikarya</taxon>
        <taxon>Basidiomycota</taxon>
        <taxon>Ustilaginomycotina</taxon>
        <taxon>Ustilaginomycetes</taxon>
        <taxon>Ustilaginales</taxon>
        <taxon>Ustilaginaceae</taxon>
        <taxon>Sporisorium</taxon>
    </lineage>
</organism>
<proteinExistence type="predicted"/>